<organism evidence="2 3">
    <name type="scientific">Corynebacterium casei LMG S-19264</name>
    <dbReference type="NCBI Taxonomy" id="1285583"/>
    <lineage>
        <taxon>Bacteria</taxon>
        <taxon>Bacillati</taxon>
        <taxon>Actinomycetota</taxon>
        <taxon>Actinomycetes</taxon>
        <taxon>Mycobacteriales</taxon>
        <taxon>Corynebacteriaceae</taxon>
        <taxon>Corynebacterium</taxon>
    </lineage>
</organism>
<dbReference type="GeneID" id="82878946"/>
<dbReference type="RefSeq" id="WP_025387309.1">
    <property type="nucleotide sequence ID" value="NZ_CP004350.1"/>
</dbReference>
<feature type="domain" description="HNH" evidence="1">
    <location>
        <begin position="102"/>
        <end position="145"/>
    </location>
</feature>
<dbReference type="Gene3D" id="1.10.30.50">
    <property type="match status" value="1"/>
</dbReference>
<evidence type="ECO:0000313" key="3">
    <source>
        <dbReference type="Proteomes" id="UP000019226"/>
    </source>
</evidence>
<dbReference type="Proteomes" id="UP000019226">
    <property type="component" value="Chromosome"/>
</dbReference>
<dbReference type="Pfam" id="PF01844">
    <property type="entry name" value="HNH"/>
    <property type="match status" value="1"/>
</dbReference>
<reference evidence="3" key="1">
    <citation type="submission" date="2013-02" db="EMBL/GenBank/DDBJ databases">
        <title>The complete genome sequence of Corynebacterium casei LMG S-19264 (=DSM 44701).</title>
        <authorList>
            <person name="Ruckert C."/>
            <person name="Albersmeier A."/>
            <person name="Kalinowski J."/>
        </authorList>
    </citation>
    <scope>NUCLEOTIDE SEQUENCE [LARGE SCALE GENOMIC DNA]</scope>
    <source>
        <strain evidence="3">LMG S-19264</strain>
    </source>
</reference>
<dbReference type="InterPro" id="IPR002711">
    <property type="entry name" value="HNH"/>
</dbReference>
<proteinExistence type="predicted"/>
<dbReference type="EMBL" id="CP004350">
    <property type="protein sequence ID" value="AHI19556.1"/>
    <property type="molecule type" value="Genomic_DNA"/>
</dbReference>
<evidence type="ECO:0000259" key="1">
    <source>
        <dbReference type="Pfam" id="PF01844"/>
    </source>
</evidence>
<dbReference type="CDD" id="cd00085">
    <property type="entry name" value="HNHc"/>
    <property type="match status" value="1"/>
</dbReference>
<name>A0ABM5PNN2_9CORY</name>
<dbReference type="InterPro" id="IPR003615">
    <property type="entry name" value="HNH_nuc"/>
</dbReference>
<keyword evidence="3" id="KW-1185">Reference proteome</keyword>
<evidence type="ECO:0000313" key="2">
    <source>
        <dbReference type="EMBL" id="AHI19556.1"/>
    </source>
</evidence>
<protein>
    <submittedName>
        <fullName evidence="2">EA31 protein</fullName>
    </submittedName>
</protein>
<sequence length="281" mass="31947">MYKIHAPQITAAEAYRTTISAIRNPEKRNRHSTCASEVENKCEDYDRLGEQYLFETASPLSFGVPNLGSVAMQELYEKQFSKLTGTKQLRDVIRSGAENNLCPYCGIGLVSQLDHYLPKSEFHAVTVHPKNLVPSCADCNTAKKAFFPSSNTPAVFHPYFDIAFDIAWLDATLVRGHDGHPVALFDVHSKITDTQLRNRMTMHLDVFNLKNRFSSVASQSLQEFESVYRNSSQKLTLKEAKFELESNIRSRSSLRENDCRASTYRAMLTSAWYLIEFIQLD</sequence>
<accession>A0ABM5PNN2</accession>
<gene>
    <name evidence="2" type="ORF">CCASEI_04890</name>
</gene>